<dbReference type="InterPro" id="IPR036388">
    <property type="entry name" value="WH-like_DNA-bd_sf"/>
</dbReference>
<dbReference type="PANTHER" id="PTHR42756">
    <property type="entry name" value="TRANSCRIPTIONAL REGULATOR, MARR"/>
    <property type="match status" value="1"/>
</dbReference>
<evidence type="ECO:0000259" key="8">
    <source>
        <dbReference type="PROSITE" id="PS50995"/>
    </source>
</evidence>
<dbReference type="Pfam" id="PF22381">
    <property type="entry name" value="Staph_reg_Sar_Rot"/>
    <property type="match status" value="1"/>
</dbReference>
<feature type="domain" description="HTH marR-type" evidence="8">
    <location>
        <begin position="1"/>
        <end position="137"/>
    </location>
</feature>
<dbReference type="InterPro" id="IPR036390">
    <property type="entry name" value="WH_DNA-bd_sf"/>
</dbReference>
<dbReference type="InterPro" id="IPR055166">
    <property type="entry name" value="Transc_reg_Sar_Rot_HTH"/>
</dbReference>
<sequence length="145" mass="17123">MQKETIDKIRAFNRFYTGIIGVIDDHILDSPYSLSEVRVMFEIYHNSNITARQIRDILQVDEGYLSRLIAKQERQAIIQKKRSSIDKRITFLTLTKKGEKIFLKLNEKSSKSISVVFSHLNKKEQKELTEHFERIKILLTQKKIK</sequence>
<accession>A0ABP8FWP0</accession>
<keyword evidence="10" id="KW-1185">Reference proteome</keyword>
<dbReference type="RefSeq" id="WP_344979257.1">
    <property type="nucleotide sequence ID" value="NZ_BAABFN010000005.1"/>
</dbReference>
<comment type="subcellular location">
    <subcellularLocation>
        <location evidence="1">Cytoplasm</location>
    </subcellularLocation>
</comment>
<evidence type="ECO:0000256" key="1">
    <source>
        <dbReference type="ARBA" id="ARBA00004496"/>
    </source>
</evidence>
<evidence type="ECO:0000256" key="2">
    <source>
        <dbReference type="ARBA" id="ARBA00023015"/>
    </source>
</evidence>
<organism evidence="9 10">
    <name type="scientific">Compostibacter hankyongensis</name>
    <dbReference type="NCBI Taxonomy" id="1007089"/>
    <lineage>
        <taxon>Bacteria</taxon>
        <taxon>Pseudomonadati</taxon>
        <taxon>Bacteroidota</taxon>
        <taxon>Chitinophagia</taxon>
        <taxon>Chitinophagales</taxon>
        <taxon>Chitinophagaceae</taxon>
        <taxon>Compostibacter</taxon>
    </lineage>
</organism>
<dbReference type="PRINTS" id="PR00598">
    <property type="entry name" value="HTHMARR"/>
</dbReference>
<protein>
    <recommendedName>
        <fullName evidence="6">HTH-type transcriptional regulator SarZ</fullName>
    </recommendedName>
    <alternativeName>
        <fullName evidence="7">Staphylococcal accessory regulator Z</fullName>
    </alternativeName>
</protein>
<comment type="similarity">
    <text evidence="5">Belongs to the SarZ family.</text>
</comment>
<evidence type="ECO:0000256" key="7">
    <source>
        <dbReference type="ARBA" id="ARBA00047207"/>
    </source>
</evidence>
<keyword evidence="2" id="KW-0805">Transcription regulation</keyword>
<proteinExistence type="inferred from homology"/>
<reference evidence="10" key="1">
    <citation type="journal article" date="2019" name="Int. J. Syst. Evol. Microbiol.">
        <title>The Global Catalogue of Microorganisms (GCM) 10K type strain sequencing project: providing services to taxonomists for standard genome sequencing and annotation.</title>
        <authorList>
            <consortium name="The Broad Institute Genomics Platform"/>
            <consortium name="The Broad Institute Genome Sequencing Center for Infectious Disease"/>
            <person name="Wu L."/>
            <person name="Ma J."/>
        </authorList>
    </citation>
    <scope>NUCLEOTIDE SEQUENCE [LARGE SCALE GENOMIC DNA]</scope>
    <source>
        <strain evidence="10">JCM 17664</strain>
    </source>
</reference>
<dbReference type="EMBL" id="BAABFN010000005">
    <property type="protein sequence ID" value="GAA4312529.1"/>
    <property type="molecule type" value="Genomic_DNA"/>
</dbReference>
<dbReference type="Proteomes" id="UP001501207">
    <property type="component" value="Unassembled WGS sequence"/>
</dbReference>
<keyword evidence="3" id="KW-0238">DNA-binding</keyword>
<evidence type="ECO:0000256" key="4">
    <source>
        <dbReference type="ARBA" id="ARBA00023163"/>
    </source>
</evidence>
<keyword evidence="4" id="KW-0804">Transcription</keyword>
<gene>
    <name evidence="9" type="ORF">GCM10023143_22260</name>
</gene>
<name>A0ABP8FWP0_9BACT</name>
<comment type="caution">
    <text evidence="9">The sequence shown here is derived from an EMBL/GenBank/DDBJ whole genome shotgun (WGS) entry which is preliminary data.</text>
</comment>
<evidence type="ECO:0000256" key="3">
    <source>
        <dbReference type="ARBA" id="ARBA00023125"/>
    </source>
</evidence>
<evidence type="ECO:0000256" key="5">
    <source>
        <dbReference type="ARBA" id="ARBA00046337"/>
    </source>
</evidence>
<dbReference type="SMART" id="SM00347">
    <property type="entry name" value="HTH_MARR"/>
    <property type="match status" value="1"/>
</dbReference>
<evidence type="ECO:0000313" key="9">
    <source>
        <dbReference type="EMBL" id="GAA4312529.1"/>
    </source>
</evidence>
<dbReference type="SUPFAM" id="SSF46785">
    <property type="entry name" value="Winged helix' DNA-binding domain"/>
    <property type="match status" value="1"/>
</dbReference>
<dbReference type="Gene3D" id="1.10.10.10">
    <property type="entry name" value="Winged helix-like DNA-binding domain superfamily/Winged helix DNA-binding domain"/>
    <property type="match status" value="1"/>
</dbReference>
<dbReference type="PROSITE" id="PS50995">
    <property type="entry name" value="HTH_MARR_2"/>
    <property type="match status" value="1"/>
</dbReference>
<dbReference type="InterPro" id="IPR000835">
    <property type="entry name" value="HTH_MarR-typ"/>
</dbReference>
<dbReference type="PANTHER" id="PTHR42756:SF1">
    <property type="entry name" value="TRANSCRIPTIONAL REPRESSOR OF EMRAB OPERON"/>
    <property type="match status" value="1"/>
</dbReference>
<evidence type="ECO:0000313" key="10">
    <source>
        <dbReference type="Proteomes" id="UP001501207"/>
    </source>
</evidence>
<evidence type="ECO:0000256" key="6">
    <source>
        <dbReference type="ARBA" id="ARBA00047188"/>
    </source>
</evidence>